<dbReference type="OrthoDB" id="1523721at2"/>
<name>A0A1M4SEZ5_9BACT</name>
<dbReference type="AlphaFoldDB" id="A0A1M4SEZ5"/>
<feature type="chain" id="PRO_5011979354" evidence="1">
    <location>
        <begin position="24"/>
        <end position="347"/>
    </location>
</feature>
<protein>
    <submittedName>
        <fullName evidence="2">6-bladed beta-propeller protein</fullName>
    </submittedName>
</protein>
<dbReference type="Pfam" id="PF17170">
    <property type="entry name" value="DUF5128"/>
    <property type="match status" value="1"/>
</dbReference>
<keyword evidence="3" id="KW-1185">Reference proteome</keyword>
<evidence type="ECO:0000256" key="1">
    <source>
        <dbReference type="SAM" id="SignalP"/>
    </source>
</evidence>
<dbReference type="Proteomes" id="UP000184041">
    <property type="component" value="Unassembled WGS sequence"/>
</dbReference>
<proteinExistence type="predicted"/>
<sequence length="347" mass="39216">MKSIKWLISLLLIIIGCSQPDSGNPVNFTTTVVEGNSTIIDAEKDTAIVFPSFIRTAPDYFLIYEANPQKIIKFNYDGEKLQSFGSEGRGPGEFLSLTNYWIRKDHYLLYDYNGAKMIRYDFKGSLIDEYSVDISKLTMTVDVLSGSKFVYPANGTHDSLLAISDLKKGETVFFGQTIAERNETSNDMVRDIIERGEVPNYMKNSVQIGANGSGIFCFQNTKAILQKYTLEGQLQWERDLKMPMVEGVFEDFLKENKKGKYITPLTYAYGMHVMENGTALLLNTTDEKPITVSWVPNDGHDIQVVEFPSIVRPSQLPLRFRVVPGQKEILFANSMEGKIMSAEWPIN</sequence>
<evidence type="ECO:0000313" key="3">
    <source>
        <dbReference type="Proteomes" id="UP000184041"/>
    </source>
</evidence>
<accession>A0A1M4SEZ5</accession>
<dbReference type="PROSITE" id="PS51257">
    <property type="entry name" value="PROKAR_LIPOPROTEIN"/>
    <property type="match status" value="1"/>
</dbReference>
<gene>
    <name evidence="2" type="ORF">SAMN05443144_10120</name>
</gene>
<keyword evidence="1" id="KW-0732">Signal</keyword>
<dbReference type="STRING" id="1194090.SAMN05443144_10120"/>
<organism evidence="2 3">
    <name type="scientific">Fodinibius roseus</name>
    <dbReference type="NCBI Taxonomy" id="1194090"/>
    <lineage>
        <taxon>Bacteria</taxon>
        <taxon>Pseudomonadati</taxon>
        <taxon>Balneolota</taxon>
        <taxon>Balneolia</taxon>
        <taxon>Balneolales</taxon>
        <taxon>Balneolaceae</taxon>
        <taxon>Fodinibius</taxon>
    </lineage>
</organism>
<reference evidence="2 3" key="1">
    <citation type="submission" date="2016-11" db="EMBL/GenBank/DDBJ databases">
        <authorList>
            <person name="Jaros S."/>
            <person name="Januszkiewicz K."/>
            <person name="Wedrychowicz H."/>
        </authorList>
    </citation>
    <scope>NUCLEOTIDE SEQUENCE [LARGE SCALE GENOMIC DNA]</scope>
    <source>
        <strain evidence="2 3">DSM 21986</strain>
    </source>
</reference>
<dbReference type="RefSeq" id="WP_073058790.1">
    <property type="nucleotide sequence ID" value="NZ_FQUS01000001.1"/>
</dbReference>
<feature type="signal peptide" evidence="1">
    <location>
        <begin position="1"/>
        <end position="23"/>
    </location>
</feature>
<dbReference type="EMBL" id="FQUS01000001">
    <property type="protein sequence ID" value="SHE30834.1"/>
    <property type="molecule type" value="Genomic_DNA"/>
</dbReference>
<evidence type="ECO:0000313" key="2">
    <source>
        <dbReference type="EMBL" id="SHE30834.1"/>
    </source>
</evidence>